<dbReference type="PROSITE" id="PS50850">
    <property type="entry name" value="MFS"/>
    <property type="match status" value="1"/>
</dbReference>
<dbReference type="GO" id="GO:0016020">
    <property type="term" value="C:membrane"/>
    <property type="evidence" value="ECO:0007669"/>
    <property type="project" value="UniProtKB-SubCell"/>
</dbReference>
<keyword evidence="2 5" id="KW-0812">Transmembrane</keyword>
<feature type="transmembrane region" description="Helical" evidence="5">
    <location>
        <begin position="187"/>
        <end position="206"/>
    </location>
</feature>
<accession>A0A5E4QUN6</accession>
<feature type="transmembrane region" description="Helical" evidence="5">
    <location>
        <begin position="252"/>
        <end position="270"/>
    </location>
</feature>
<reference evidence="7 8" key="1">
    <citation type="submission" date="2017-07" db="EMBL/GenBank/DDBJ databases">
        <authorList>
            <person name="Talla V."/>
            <person name="Backstrom N."/>
        </authorList>
    </citation>
    <scope>NUCLEOTIDE SEQUENCE [LARGE SCALE GENOMIC DNA]</scope>
</reference>
<evidence type="ECO:0000259" key="6">
    <source>
        <dbReference type="PROSITE" id="PS50850"/>
    </source>
</evidence>
<dbReference type="Proteomes" id="UP000324832">
    <property type="component" value="Unassembled WGS sequence"/>
</dbReference>
<evidence type="ECO:0000256" key="5">
    <source>
        <dbReference type="SAM" id="Phobius"/>
    </source>
</evidence>
<name>A0A5E4QUN6_9NEOP</name>
<gene>
    <name evidence="7" type="ORF">LSINAPIS_LOCUS11458</name>
</gene>
<keyword evidence="8" id="KW-1185">Reference proteome</keyword>
<dbReference type="AlphaFoldDB" id="A0A5E4QUN6"/>
<dbReference type="Pfam" id="PF00083">
    <property type="entry name" value="Sugar_tr"/>
    <property type="match status" value="1"/>
</dbReference>
<protein>
    <recommendedName>
        <fullName evidence="6">Major facilitator superfamily (MFS) profile domain-containing protein</fullName>
    </recommendedName>
</protein>
<evidence type="ECO:0000256" key="4">
    <source>
        <dbReference type="ARBA" id="ARBA00023136"/>
    </source>
</evidence>
<dbReference type="InterPro" id="IPR036259">
    <property type="entry name" value="MFS_trans_sf"/>
</dbReference>
<proteinExistence type="predicted"/>
<keyword evidence="4 5" id="KW-0472">Membrane</keyword>
<dbReference type="SUPFAM" id="SSF103473">
    <property type="entry name" value="MFS general substrate transporter"/>
    <property type="match status" value="1"/>
</dbReference>
<dbReference type="EMBL" id="FZQP02005055">
    <property type="protein sequence ID" value="VVD00913.1"/>
    <property type="molecule type" value="Genomic_DNA"/>
</dbReference>
<evidence type="ECO:0000256" key="2">
    <source>
        <dbReference type="ARBA" id="ARBA00022692"/>
    </source>
</evidence>
<feature type="domain" description="Major facilitator superfamily (MFS) profile" evidence="6">
    <location>
        <begin position="109"/>
        <end position="378"/>
    </location>
</feature>
<dbReference type="GO" id="GO:0022857">
    <property type="term" value="F:transmembrane transporter activity"/>
    <property type="evidence" value="ECO:0007669"/>
    <property type="project" value="InterPro"/>
</dbReference>
<keyword evidence="3 5" id="KW-1133">Transmembrane helix</keyword>
<evidence type="ECO:0000256" key="3">
    <source>
        <dbReference type="ARBA" id="ARBA00022989"/>
    </source>
</evidence>
<comment type="subcellular location">
    <subcellularLocation>
        <location evidence="1">Membrane</location>
        <topology evidence="1">Multi-pass membrane protein</topology>
    </subcellularLocation>
</comment>
<dbReference type="PANTHER" id="PTHR24064">
    <property type="entry name" value="SOLUTE CARRIER FAMILY 22 MEMBER"/>
    <property type="match status" value="1"/>
</dbReference>
<dbReference type="InterPro" id="IPR020846">
    <property type="entry name" value="MFS_dom"/>
</dbReference>
<dbReference type="InterPro" id="IPR005828">
    <property type="entry name" value="MFS_sugar_transport-like"/>
</dbReference>
<dbReference type="Gene3D" id="1.20.1250.20">
    <property type="entry name" value="MFS general substrate transporter like domains"/>
    <property type="match status" value="1"/>
</dbReference>
<evidence type="ECO:0000313" key="7">
    <source>
        <dbReference type="EMBL" id="VVD00913.1"/>
    </source>
</evidence>
<evidence type="ECO:0000313" key="8">
    <source>
        <dbReference type="Proteomes" id="UP000324832"/>
    </source>
</evidence>
<feature type="transmembrane region" description="Helical" evidence="5">
    <location>
        <begin position="276"/>
        <end position="294"/>
    </location>
</feature>
<organism evidence="7 8">
    <name type="scientific">Leptidea sinapis</name>
    <dbReference type="NCBI Taxonomy" id="189913"/>
    <lineage>
        <taxon>Eukaryota</taxon>
        <taxon>Metazoa</taxon>
        <taxon>Ecdysozoa</taxon>
        <taxon>Arthropoda</taxon>
        <taxon>Hexapoda</taxon>
        <taxon>Insecta</taxon>
        <taxon>Pterygota</taxon>
        <taxon>Neoptera</taxon>
        <taxon>Endopterygota</taxon>
        <taxon>Lepidoptera</taxon>
        <taxon>Glossata</taxon>
        <taxon>Ditrysia</taxon>
        <taxon>Papilionoidea</taxon>
        <taxon>Pieridae</taxon>
        <taxon>Dismorphiinae</taxon>
        <taxon>Leptidea</taxon>
    </lineage>
</organism>
<feature type="transmembrane region" description="Helical" evidence="5">
    <location>
        <begin position="44"/>
        <end position="67"/>
    </location>
</feature>
<sequence>MEQKQLNGANINSKVARGHLQPDEDTDTLESILQHVGEMGRYQILLFLSMAPFAFVYCCVYFLQMFITTTPQRHWCKVPQLQHLDMELRRNLTAPLTPDGWDRCSMYDANWTHVLIHLTVPPDTNIVPCKYGWEFELGDIPYQTIVSERGWVCEHASNIPLAQSIFFVGSLFGGIFFGWMADRYGRVPAIVGSNIMAMAGGIGTIYTSGLWDFIICRFLVGTSFDSCFMIIYILVLEYIGTSHRSLIANTSLALYYGGASVVLPWIAIWISDWRKLLWYTNLPILLVVIVPFTIPESARWLSSRGQTIKAVKVMRRFEKVNGTKIPEDILNRFIMSSNQPRNTDESLITVFRSAPLRKMVIILMLAFTFSELNIGQDV</sequence>
<feature type="transmembrane region" description="Helical" evidence="5">
    <location>
        <begin position="218"/>
        <end position="240"/>
    </location>
</feature>
<evidence type="ECO:0000256" key="1">
    <source>
        <dbReference type="ARBA" id="ARBA00004141"/>
    </source>
</evidence>
<feature type="transmembrane region" description="Helical" evidence="5">
    <location>
        <begin position="161"/>
        <end position="180"/>
    </location>
</feature>